<proteinExistence type="inferred from homology"/>
<evidence type="ECO:0000313" key="5">
    <source>
        <dbReference type="EMBL" id="TPP56542.1"/>
    </source>
</evidence>
<keyword evidence="6" id="KW-1185">Reference proteome</keyword>
<evidence type="ECO:0000256" key="3">
    <source>
        <dbReference type="ARBA" id="ARBA00022777"/>
    </source>
</evidence>
<dbReference type="SUPFAM" id="SSF52540">
    <property type="entry name" value="P-loop containing nucleoside triphosphate hydrolases"/>
    <property type="match status" value="1"/>
</dbReference>
<evidence type="ECO:0000256" key="2">
    <source>
        <dbReference type="ARBA" id="ARBA00022741"/>
    </source>
</evidence>
<name>A0A504Y532_FASGI</name>
<dbReference type="STRING" id="46835.A0A504Y532"/>
<dbReference type="Proteomes" id="UP000316759">
    <property type="component" value="Unassembled WGS sequence"/>
</dbReference>
<dbReference type="PANTHER" id="PTHR23359">
    <property type="entry name" value="NUCLEOTIDE KINASE"/>
    <property type="match status" value="1"/>
</dbReference>
<dbReference type="GO" id="GO:0006139">
    <property type="term" value="P:nucleobase-containing compound metabolic process"/>
    <property type="evidence" value="ECO:0007669"/>
    <property type="project" value="InterPro"/>
</dbReference>
<keyword evidence="3 4" id="KW-0418">Kinase</keyword>
<protein>
    <submittedName>
        <fullName evidence="5">Adenylate kinase isoenzyme 1</fullName>
    </submittedName>
</protein>
<dbReference type="InterPro" id="IPR000850">
    <property type="entry name" value="Adenylat/UMP-CMP_kin"/>
</dbReference>
<evidence type="ECO:0000256" key="1">
    <source>
        <dbReference type="ARBA" id="ARBA00022679"/>
    </source>
</evidence>
<dbReference type="AlphaFoldDB" id="A0A504Y532"/>
<dbReference type="OrthoDB" id="442176at2759"/>
<dbReference type="Pfam" id="PF00406">
    <property type="entry name" value="ADK"/>
    <property type="match status" value="1"/>
</dbReference>
<dbReference type="CDD" id="cd01428">
    <property type="entry name" value="ADK"/>
    <property type="match status" value="1"/>
</dbReference>
<comment type="caution">
    <text evidence="5">The sequence shown here is derived from an EMBL/GenBank/DDBJ whole genome shotgun (WGS) entry which is preliminary data.</text>
</comment>
<dbReference type="EMBL" id="SUNJ01014360">
    <property type="protein sequence ID" value="TPP56542.1"/>
    <property type="molecule type" value="Genomic_DNA"/>
</dbReference>
<sequence length="136" mass="14963">MIAVGDAQLDHHQTFRRCLKHKNRPQTETVHRGLINSDSTPCVFRFKFHLIFAILCIMADNKLKNAKAIFILGGPGSGKGTQCEKIVAKFGYNHLSSGDLLRDECASGSARGKELAAIMQRGELVSLVSSFSPFML</sequence>
<organism evidence="5 6">
    <name type="scientific">Fasciola gigantica</name>
    <name type="common">Giant liver fluke</name>
    <dbReference type="NCBI Taxonomy" id="46835"/>
    <lineage>
        <taxon>Eukaryota</taxon>
        <taxon>Metazoa</taxon>
        <taxon>Spiralia</taxon>
        <taxon>Lophotrochozoa</taxon>
        <taxon>Platyhelminthes</taxon>
        <taxon>Trematoda</taxon>
        <taxon>Digenea</taxon>
        <taxon>Plagiorchiida</taxon>
        <taxon>Echinostomata</taxon>
        <taxon>Echinostomatoidea</taxon>
        <taxon>Fasciolidae</taxon>
        <taxon>Fasciola</taxon>
    </lineage>
</organism>
<reference evidence="5 6" key="1">
    <citation type="submission" date="2019-04" db="EMBL/GenBank/DDBJ databases">
        <title>Annotation for the trematode Fasciola gigantica.</title>
        <authorList>
            <person name="Choi Y.-J."/>
        </authorList>
    </citation>
    <scope>NUCLEOTIDE SEQUENCE [LARGE SCALE GENOMIC DNA]</scope>
    <source>
        <strain evidence="5">Uganda_cow_1</strain>
    </source>
</reference>
<gene>
    <name evidence="5" type="ORF">FGIG_02159</name>
</gene>
<dbReference type="PRINTS" id="PR00094">
    <property type="entry name" value="ADENYLTKNASE"/>
</dbReference>
<keyword evidence="1 4" id="KW-0808">Transferase</keyword>
<keyword evidence="2" id="KW-0547">Nucleotide-binding</keyword>
<dbReference type="GO" id="GO:0005524">
    <property type="term" value="F:ATP binding"/>
    <property type="evidence" value="ECO:0007669"/>
    <property type="project" value="InterPro"/>
</dbReference>
<dbReference type="InterPro" id="IPR027417">
    <property type="entry name" value="P-loop_NTPase"/>
</dbReference>
<evidence type="ECO:0000313" key="6">
    <source>
        <dbReference type="Proteomes" id="UP000316759"/>
    </source>
</evidence>
<dbReference type="Gene3D" id="3.40.50.300">
    <property type="entry name" value="P-loop containing nucleotide triphosphate hydrolases"/>
    <property type="match status" value="1"/>
</dbReference>
<comment type="similarity">
    <text evidence="4">Belongs to the adenylate kinase family.</text>
</comment>
<accession>A0A504Y532</accession>
<evidence type="ECO:0000256" key="4">
    <source>
        <dbReference type="RuleBase" id="RU003330"/>
    </source>
</evidence>
<dbReference type="GO" id="GO:0019205">
    <property type="term" value="F:nucleobase-containing compound kinase activity"/>
    <property type="evidence" value="ECO:0007669"/>
    <property type="project" value="InterPro"/>
</dbReference>